<dbReference type="GO" id="GO:0003700">
    <property type="term" value="F:DNA-binding transcription factor activity"/>
    <property type="evidence" value="ECO:0007669"/>
    <property type="project" value="InterPro"/>
</dbReference>
<dbReference type="Proteomes" id="UP000295129">
    <property type="component" value="Unassembled WGS sequence"/>
</dbReference>
<dbReference type="InterPro" id="IPR036390">
    <property type="entry name" value="WH_DNA-bd_sf"/>
</dbReference>
<dbReference type="PRINTS" id="PR00035">
    <property type="entry name" value="HTHGNTR"/>
</dbReference>
<dbReference type="InterPro" id="IPR036388">
    <property type="entry name" value="WH-like_DNA-bd_sf"/>
</dbReference>
<gene>
    <name evidence="5" type="ORF">C7389_12934</name>
</gene>
<keyword evidence="2" id="KW-0238">DNA-binding</keyword>
<dbReference type="PANTHER" id="PTHR43537">
    <property type="entry name" value="TRANSCRIPTIONAL REGULATOR, GNTR FAMILY"/>
    <property type="match status" value="1"/>
</dbReference>
<dbReference type="Gene3D" id="1.10.10.10">
    <property type="entry name" value="Winged helix-like DNA-binding domain superfamily/Winged helix DNA-binding domain"/>
    <property type="match status" value="1"/>
</dbReference>
<dbReference type="PROSITE" id="PS50949">
    <property type="entry name" value="HTH_GNTR"/>
    <property type="match status" value="1"/>
</dbReference>
<dbReference type="RefSeq" id="WP_133594855.1">
    <property type="nucleotide sequence ID" value="NZ_SNVV01000029.1"/>
</dbReference>
<name>A0A4R6DLC5_9RHOO</name>
<keyword evidence="3" id="KW-0804">Transcription</keyword>
<keyword evidence="6" id="KW-1185">Reference proteome</keyword>
<dbReference type="Gene3D" id="1.20.120.530">
    <property type="entry name" value="GntR ligand-binding domain-like"/>
    <property type="match status" value="1"/>
</dbReference>
<dbReference type="InterPro" id="IPR011711">
    <property type="entry name" value="GntR_C"/>
</dbReference>
<keyword evidence="1" id="KW-0805">Transcription regulation</keyword>
<dbReference type="InterPro" id="IPR008920">
    <property type="entry name" value="TF_FadR/GntR_C"/>
</dbReference>
<dbReference type="CDD" id="cd07377">
    <property type="entry name" value="WHTH_GntR"/>
    <property type="match status" value="1"/>
</dbReference>
<evidence type="ECO:0000256" key="2">
    <source>
        <dbReference type="ARBA" id="ARBA00023125"/>
    </source>
</evidence>
<comment type="caution">
    <text evidence="5">The sequence shown here is derived from an EMBL/GenBank/DDBJ whole genome shotgun (WGS) entry which is preliminary data.</text>
</comment>
<proteinExistence type="predicted"/>
<organism evidence="5 6">
    <name type="scientific">Azoarcus indigens</name>
    <dbReference type="NCBI Taxonomy" id="29545"/>
    <lineage>
        <taxon>Bacteria</taxon>
        <taxon>Pseudomonadati</taxon>
        <taxon>Pseudomonadota</taxon>
        <taxon>Betaproteobacteria</taxon>
        <taxon>Rhodocyclales</taxon>
        <taxon>Zoogloeaceae</taxon>
        <taxon>Azoarcus</taxon>
    </lineage>
</organism>
<dbReference type="SUPFAM" id="SSF46785">
    <property type="entry name" value="Winged helix' DNA-binding domain"/>
    <property type="match status" value="1"/>
</dbReference>
<sequence>MDTPPLPTARRRSLVCETIEILRGRVEDGTWRVGDRIPPEAALAEALGVGRNTVREAVRVLSRSEMLEVRQGDGTYVRRAVDPAETMERLNRADLLDSIALHQLLEAEIARCAAERRSEADLAALREALAARGDYRPGDDRAAFHARDRAFHRCVAAAAHNDALDALYRYFASSMEVRLHESFSEGELAEPTLAEHAAIVDAIAAGNGEAAAAAARAVLAAQLERLRRSRGA</sequence>
<protein>
    <submittedName>
        <fullName evidence="5">GntR family transcriptional regulator</fullName>
    </submittedName>
</protein>
<dbReference type="EMBL" id="SNVV01000029">
    <property type="protein sequence ID" value="TDN45580.1"/>
    <property type="molecule type" value="Genomic_DNA"/>
</dbReference>
<evidence type="ECO:0000256" key="1">
    <source>
        <dbReference type="ARBA" id="ARBA00023015"/>
    </source>
</evidence>
<accession>A0A4R6DLC5</accession>
<evidence type="ECO:0000313" key="6">
    <source>
        <dbReference type="Proteomes" id="UP000295129"/>
    </source>
</evidence>
<dbReference type="SMART" id="SM00895">
    <property type="entry name" value="FCD"/>
    <property type="match status" value="1"/>
</dbReference>
<dbReference type="AlphaFoldDB" id="A0A4R6DLC5"/>
<dbReference type="SMART" id="SM00345">
    <property type="entry name" value="HTH_GNTR"/>
    <property type="match status" value="1"/>
</dbReference>
<dbReference type="OrthoDB" id="5450856at2"/>
<evidence type="ECO:0000259" key="4">
    <source>
        <dbReference type="PROSITE" id="PS50949"/>
    </source>
</evidence>
<dbReference type="Pfam" id="PF07729">
    <property type="entry name" value="FCD"/>
    <property type="match status" value="1"/>
</dbReference>
<reference evidence="5 6" key="1">
    <citation type="submission" date="2019-03" db="EMBL/GenBank/DDBJ databases">
        <title>Genomic Encyclopedia of Type Strains, Phase IV (KMG-IV): sequencing the most valuable type-strain genomes for metagenomic binning, comparative biology and taxonomic classification.</title>
        <authorList>
            <person name="Goeker M."/>
        </authorList>
    </citation>
    <scope>NUCLEOTIDE SEQUENCE [LARGE SCALE GENOMIC DNA]</scope>
    <source>
        <strain evidence="5 6">DSM 12121</strain>
    </source>
</reference>
<dbReference type="PANTHER" id="PTHR43537:SF47">
    <property type="entry name" value="REGULATORY PROTEIN GNTR HTH"/>
    <property type="match status" value="1"/>
</dbReference>
<evidence type="ECO:0000256" key="3">
    <source>
        <dbReference type="ARBA" id="ARBA00023163"/>
    </source>
</evidence>
<dbReference type="SUPFAM" id="SSF48008">
    <property type="entry name" value="GntR ligand-binding domain-like"/>
    <property type="match status" value="1"/>
</dbReference>
<evidence type="ECO:0000313" key="5">
    <source>
        <dbReference type="EMBL" id="TDN45580.1"/>
    </source>
</evidence>
<feature type="domain" description="HTH gntR-type" evidence="4">
    <location>
        <begin position="12"/>
        <end position="80"/>
    </location>
</feature>
<dbReference type="GO" id="GO:0003677">
    <property type="term" value="F:DNA binding"/>
    <property type="evidence" value="ECO:0007669"/>
    <property type="project" value="UniProtKB-KW"/>
</dbReference>
<dbReference type="InterPro" id="IPR000524">
    <property type="entry name" value="Tscrpt_reg_HTH_GntR"/>
</dbReference>
<dbReference type="Pfam" id="PF00392">
    <property type="entry name" value="GntR"/>
    <property type="match status" value="1"/>
</dbReference>